<dbReference type="AlphaFoldDB" id="A0A4U2YNV3"/>
<name>A0A4U2YNV3_9ACTN</name>
<proteinExistence type="predicted"/>
<feature type="transmembrane region" description="Helical" evidence="1">
    <location>
        <begin position="111"/>
        <end position="128"/>
    </location>
</feature>
<evidence type="ECO:0000313" key="2">
    <source>
        <dbReference type="EMBL" id="TKI62680.1"/>
    </source>
</evidence>
<comment type="caution">
    <text evidence="2">The sequence shown here is derived from an EMBL/GenBank/DDBJ whole genome shotgun (WGS) entry which is preliminary data.</text>
</comment>
<keyword evidence="1" id="KW-0472">Membrane</keyword>
<organism evidence="2 3">
    <name type="scientific">Nocardioides jishulii</name>
    <dbReference type="NCBI Taxonomy" id="2575440"/>
    <lineage>
        <taxon>Bacteria</taxon>
        <taxon>Bacillati</taxon>
        <taxon>Actinomycetota</taxon>
        <taxon>Actinomycetes</taxon>
        <taxon>Propionibacteriales</taxon>
        <taxon>Nocardioidaceae</taxon>
        <taxon>Nocardioides</taxon>
    </lineage>
</organism>
<sequence>MTRGPVLDERKRPVSVKRSKKIGKNVRVDATRVSGPIRVVLEPMLWLSFLSGIVWVLVALDPGVRDPAEGVVFYEYTLPLAIIVAAILLISTISALMWLPVSTSSTRARTAFAGLGMLASGWLFAKLHPVDTQDLLEMSWLSISVGVLLVAICAVPWPTSPAMVPRPPSGKERVALVVLFALAAMVAVYAWDAAQVGLVGVRPGGETGWDRLLPFLSFFVVLTAAIRHLIRRPERRTLDAQDPAYDHGYSHHVG</sequence>
<evidence type="ECO:0000313" key="3">
    <source>
        <dbReference type="Proteomes" id="UP000307808"/>
    </source>
</evidence>
<dbReference type="OrthoDB" id="3784190at2"/>
<feature type="transmembrane region" description="Helical" evidence="1">
    <location>
        <begin position="174"/>
        <end position="191"/>
    </location>
</feature>
<feature type="transmembrane region" description="Helical" evidence="1">
    <location>
        <begin position="140"/>
        <end position="162"/>
    </location>
</feature>
<keyword evidence="3" id="KW-1185">Reference proteome</keyword>
<keyword evidence="1" id="KW-0812">Transmembrane</keyword>
<protein>
    <submittedName>
        <fullName evidence="2">Uncharacterized protein</fullName>
    </submittedName>
</protein>
<feature type="transmembrane region" description="Helical" evidence="1">
    <location>
        <begin position="78"/>
        <end position="99"/>
    </location>
</feature>
<dbReference type="EMBL" id="SZPY01000002">
    <property type="protein sequence ID" value="TKI62680.1"/>
    <property type="molecule type" value="Genomic_DNA"/>
</dbReference>
<dbReference type="Proteomes" id="UP000307808">
    <property type="component" value="Unassembled WGS sequence"/>
</dbReference>
<evidence type="ECO:0000256" key="1">
    <source>
        <dbReference type="SAM" id="Phobius"/>
    </source>
</evidence>
<accession>A0A4U2YNV3</accession>
<gene>
    <name evidence="2" type="ORF">FC770_10000</name>
</gene>
<keyword evidence="1" id="KW-1133">Transmembrane helix</keyword>
<reference evidence="2 3" key="1">
    <citation type="submission" date="2019-04" db="EMBL/GenBank/DDBJ databases">
        <authorList>
            <person name="Dong K."/>
        </authorList>
    </citation>
    <scope>NUCLEOTIDE SEQUENCE [LARGE SCALE GENOMIC DNA]</scope>
    <source>
        <strain evidence="3">dk3543</strain>
    </source>
</reference>
<feature type="transmembrane region" description="Helical" evidence="1">
    <location>
        <begin position="211"/>
        <end position="230"/>
    </location>
</feature>
<dbReference type="RefSeq" id="WP_137065948.1">
    <property type="nucleotide sequence ID" value="NZ_CP040748.1"/>
</dbReference>
<feature type="transmembrane region" description="Helical" evidence="1">
    <location>
        <begin position="39"/>
        <end position="58"/>
    </location>
</feature>